<proteinExistence type="inferred from homology"/>
<reference evidence="2" key="1">
    <citation type="submission" date="2023-08" db="EMBL/GenBank/DDBJ databases">
        <authorList>
            <person name="Messyasz A."/>
            <person name="Mannisto M.K."/>
            <person name="Kerkhof L.J."/>
            <person name="Haggblom M."/>
        </authorList>
    </citation>
    <scope>NUCLEOTIDE SEQUENCE</scope>
    <source>
        <strain evidence="2">M8UP23</strain>
    </source>
</reference>
<organism evidence="2">
    <name type="scientific">Tunturiibacter empetritectus</name>
    <dbReference type="NCBI Taxonomy" id="3069691"/>
    <lineage>
        <taxon>Bacteria</taxon>
        <taxon>Pseudomonadati</taxon>
        <taxon>Acidobacteriota</taxon>
        <taxon>Terriglobia</taxon>
        <taxon>Terriglobales</taxon>
        <taxon>Acidobacteriaceae</taxon>
        <taxon>Tunturiibacter</taxon>
    </lineage>
</organism>
<dbReference type="InterPro" id="IPR011042">
    <property type="entry name" value="6-blade_b-propeller_TolB-like"/>
</dbReference>
<dbReference type="Gene3D" id="2.120.10.30">
    <property type="entry name" value="TolB, C-terminal domain"/>
    <property type="match status" value="2"/>
</dbReference>
<evidence type="ECO:0008006" key="3">
    <source>
        <dbReference type="Google" id="ProtNLM"/>
    </source>
</evidence>
<dbReference type="Pfam" id="PF07676">
    <property type="entry name" value="PD40"/>
    <property type="match status" value="3"/>
</dbReference>
<dbReference type="EMBL" id="CP132932">
    <property type="protein sequence ID" value="XCB24818.1"/>
    <property type="molecule type" value="Genomic_DNA"/>
</dbReference>
<dbReference type="PANTHER" id="PTHR36842">
    <property type="entry name" value="PROTEIN TOLB HOMOLOG"/>
    <property type="match status" value="1"/>
</dbReference>
<name>A0AAU7Z7C5_9BACT</name>
<dbReference type="RefSeq" id="WP_353068032.1">
    <property type="nucleotide sequence ID" value="NZ_CP132932.1"/>
</dbReference>
<gene>
    <name evidence="2" type="ORF">RBB75_10140</name>
</gene>
<dbReference type="SUPFAM" id="SSF82171">
    <property type="entry name" value="DPP6 N-terminal domain-like"/>
    <property type="match status" value="1"/>
</dbReference>
<sequence length="745" mass="80713">MSDRVIRVALLTVMIAILPAWGSSQVGVVPEAAAAKRPMKFEDLARMKQVSDPQISSSGKWVVFSAPEIDLNRNVVINHLWAVPLEDKAGTIASEPHERQITFTNDGEFGGRLSPDGKMLLFVANDEQTARLQIFVAPWDEKAGKPGAPKRLTNVITGADRAVWSPDSQRILFTSQVYPECSDEAAWAAEDACDKAKDDVADVIPANAQSLDHLQYLRPDHDTGPKRSHMLVVFAANGDAIRDLTPRQSIGDADVPATSSDDRIGYAWAPDSKEVAFITSPNRASAATTNNGIFTLSLNNAAARPEQVAKSAENDEAPAYSPDGKWLAFRSQARAQYSRAQSRLVLLNRQTGTATPLLPKFERSIKEFTWAADSASIFFSTDDREEDQIYSVAVADEDTIHYVAVPTGHLTLLVPETKSNFSELQISSDGTWLVSSAGNLERPSEIFRISLRIFTDEDPEIKKKMIGLKLAIAADKTAPRIDSAVPVVPEALTQLNNKMLNRVVSKSVKPQPKTSVSVESAELHIQLPPVPMPSAPTWKTITPQSLRSNSHVVSPPIAAAATPNAVATLKTQPELQVASPVIPKAVQPTEPQKPEAVPASIPSAAHNISQGSFAITINAPTGGLRVGEDARVFITLTNISDHPILFSHRPGTDNPEFSFILLVRNSTGRLMGENIAGSLQPSDLQKIDQIPSGGSVTQTAHLSKLVNLSLPGHYTVRVYRRDADTNQVVQSNEVALTITTSVRAR</sequence>
<evidence type="ECO:0000256" key="1">
    <source>
        <dbReference type="ARBA" id="ARBA00009820"/>
    </source>
</evidence>
<dbReference type="AlphaFoldDB" id="A0AAU7Z7C5"/>
<dbReference type="InterPro" id="IPR011659">
    <property type="entry name" value="WD40"/>
</dbReference>
<dbReference type="PANTHER" id="PTHR36842:SF1">
    <property type="entry name" value="PROTEIN TOLB"/>
    <property type="match status" value="1"/>
</dbReference>
<reference evidence="2" key="2">
    <citation type="journal article" date="2024" name="Environ. Microbiol.">
        <title>Genome analysis and description of Tunturibacter gen. nov. expands the diversity of Terriglobia in tundra soils.</title>
        <authorList>
            <person name="Messyasz A."/>
            <person name="Mannisto M.K."/>
            <person name="Kerkhof L.J."/>
            <person name="Haggblom M.M."/>
        </authorList>
    </citation>
    <scope>NUCLEOTIDE SEQUENCE</scope>
    <source>
        <strain evidence="2">M8UP23</strain>
    </source>
</reference>
<protein>
    <recommendedName>
        <fullName evidence="3">Translocation protein TolB</fullName>
    </recommendedName>
</protein>
<accession>A0AAU7Z7C5</accession>
<comment type="similarity">
    <text evidence="1">Belongs to the TolB family.</text>
</comment>
<evidence type="ECO:0000313" key="2">
    <source>
        <dbReference type="EMBL" id="XCB24818.1"/>
    </source>
</evidence>
<dbReference type="KEGG" id="temp:RBB75_10140"/>